<dbReference type="Proteomes" id="UP001164803">
    <property type="component" value="Chromosome"/>
</dbReference>
<dbReference type="RefSeq" id="WP_268043409.1">
    <property type="nucleotide sequence ID" value="NZ_CP104064.1"/>
</dbReference>
<keyword evidence="3" id="KW-1185">Reference proteome</keyword>
<keyword evidence="1" id="KW-0812">Transmembrane</keyword>
<evidence type="ECO:0000313" key="2">
    <source>
        <dbReference type="EMBL" id="WAH36102.1"/>
    </source>
</evidence>
<keyword evidence="1" id="KW-0472">Membrane</keyword>
<proteinExistence type="predicted"/>
<protein>
    <recommendedName>
        <fullName evidence="4">DUF4179 domain-containing protein</fullName>
    </recommendedName>
</protein>
<keyword evidence="1" id="KW-1133">Transmembrane helix</keyword>
<organism evidence="2 3">
    <name type="scientific">Alicyclobacillus dauci</name>
    <dbReference type="NCBI Taxonomy" id="1475485"/>
    <lineage>
        <taxon>Bacteria</taxon>
        <taxon>Bacillati</taxon>
        <taxon>Bacillota</taxon>
        <taxon>Bacilli</taxon>
        <taxon>Bacillales</taxon>
        <taxon>Alicyclobacillaceae</taxon>
        <taxon>Alicyclobacillus</taxon>
    </lineage>
</organism>
<dbReference type="Gene3D" id="2.60.40.1630">
    <property type="entry name" value="bacillus anthracis domain"/>
    <property type="match status" value="1"/>
</dbReference>
<feature type="transmembrane region" description="Helical" evidence="1">
    <location>
        <begin position="42"/>
        <end position="63"/>
    </location>
</feature>
<dbReference type="EMBL" id="CP104064">
    <property type="protein sequence ID" value="WAH36102.1"/>
    <property type="molecule type" value="Genomic_DNA"/>
</dbReference>
<evidence type="ECO:0008006" key="4">
    <source>
        <dbReference type="Google" id="ProtNLM"/>
    </source>
</evidence>
<gene>
    <name evidence="2" type="ORF">NZD86_17900</name>
</gene>
<evidence type="ECO:0000256" key="1">
    <source>
        <dbReference type="SAM" id="Phobius"/>
    </source>
</evidence>
<reference evidence="2" key="1">
    <citation type="submission" date="2022-08" db="EMBL/GenBank/DDBJ databases">
        <title>Alicyclobacillus dauci DSM2870, complete genome.</title>
        <authorList>
            <person name="Wang Q."/>
            <person name="Cai R."/>
            <person name="Wang Z."/>
        </authorList>
    </citation>
    <scope>NUCLEOTIDE SEQUENCE</scope>
    <source>
        <strain evidence="2">DSM 28700</strain>
    </source>
</reference>
<name>A0ABY6YZQ1_9BACL</name>
<sequence>MMDKLDEQLKMSKQHVMTHTLELSQPLGFSTNTPKQPRRRKFAFLGLGAISAALLCGFGLPLIHVGKNFNLLSSQNNVSEVRIPVLQGYGEKVNQSVTSHGITLRIVNIYADPLRFEYDMIESFGKNAPSHPVIVDSDIHMTLNGNKTLYNFSGGDFQRTDAGGFAGTVFMPMMNVVPFTPLPANFTLDVHVSQIGNVEGNWNFSIPVSQAKMLNHSNVLSPHLAQTVGNKTFTIQDVTLAPDQTIIQATLSEPNQAKPEFPNNVFVPGEIGKILVTDSTGHLLTKNSVASNVFDRGLVGSPSSTIEDGKRIYHMTIAADKPSNSSTALHITPIVEGTTMALSLNGKFPVVMGRGSNKITVTGIQFLSDKTLVDITMNNETYDGQHMTEFSMTHKVPSAIVGTLASSVRVTNATKHQMVVTFPKMDSHQAYTIQAQRLNPLSQFAITVPLK</sequence>
<evidence type="ECO:0000313" key="3">
    <source>
        <dbReference type="Proteomes" id="UP001164803"/>
    </source>
</evidence>
<accession>A0ABY6YZQ1</accession>